<dbReference type="EMBL" id="JAUKPO010000001">
    <property type="protein sequence ID" value="MDO1444931.1"/>
    <property type="molecule type" value="Genomic_DNA"/>
</dbReference>
<sequence length="68" mass="7695">MNNWQKVYTSLIGHQAEIVKGVLETHGIPAVVMNRKDSSYHFGHFEVLVPADNTIEALKIISDEINFK</sequence>
<organism evidence="2 3">
    <name type="scientific">Rhodocytophaga aerolata</name>
    <dbReference type="NCBI Taxonomy" id="455078"/>
    <lineage>
        <taxon>Bacteria</taxon>
        <taxon>Pseudomonadati</taxon>
        <taxon>Bacteroidota</taxon>
        <taxon>Cytophagia</taxon>
        <taxon>Cytophagales</taxon>
        <taxon>Rhodocytophagaceae</taxon>
        <taxon>Rhodocytophaga</taxon>
    </lineage>
</organism>
<protein>
    <submittedName>
        <fullName evidence="2">DUF2007 domain-containing protein</fullName>
    </submittedName>
</protein>
<keyword evidence="3" id="KW-1185">Reference proteome</keyword>
<evidence type="ECO:0000313" key="3">
    <source>
        <dbReference type="Proteomes" id="UP001168528"/>
    </source>
</evidence>
<evidence type="ECO:0000259" key="1">
    <source>
        <dbReference type="Pfam" id="PF09413"/>
    </source>
</evidence>
<dbReference type="InterPro" id="IPR018551">
    <property type="entry name" value="DUF2007"/>
</dbReference>
<reference evidence="2" key="1">
    <citation type="submission" date="2023-07" db="EMBL/GenBank/DDBJ databases">
        <title>The genome sequence of Rhodocytophaga aerolata KACC 12507.</title>
        <authorList>
            <person name="Zhang X."/>
        </authorList>
    </citation>
    <scope>NUCLEOTIDE SEQUENCE</scope>
    <source>
        <strain evidence="2">KACC 12507</strain>
    </source>
</reference>
<feature type="domain" description="DUF2007" evidence="1">
    <location>
        <begin position="4"/>
        <end position="63"/>
    </location>
</feature>
<dbReference type="Proteomes" id="UP001168528">
    <property type="component" value="Unassembled WGS sequence"/>
</dbReference>
<proteinExistence type="predicted"/>
<evidence type="ECO:0000313" key="2">
    <source>
        <dbReference type="EMBL" id="MDO1444931.1"/>
    </source>
</evidence>
<accession>A0ABT8QYL2</accession>
<comment type="caution">
    <text evidence="2">The sequence shown here is derived from an EMBL/GenBank/DDBJ whole genome shotgun (WGS) entry which is preliminary data.</text>
</comment>
<dbReference type="Pfam" id="PF09413">
    <property type="entry name" value="DUF2007"/>
    <property type="match status" value="1"/>
</dbReference>
<name>A0ABT8QYL2_9BACT</name>
<dbReference type="RefSeq" id="WP_302035732.1">
    <property type="nucleotide sequence ID" value="NZ_JAUKPO010000001.1"/>
</dbReference>
<gene>
    <name evidence="2" type="ORF">Q0590_01645</name>
</gene>